<organism evidence="2 3">
    <name type="scientific">Streptococcus sobrinus W1703</name>
    <dbReference type="NCBI Taxonomy" id="1227275"/>
    <lineage>
        <taxon>Bacteria</taxon>
        <taxon>Bacillati</taxon>
        <taxon>Bacillota</taxon>
        <taxon>Bacilli</taxon>
        <taxon>Lactobacillales</taxon>
        <taxon>Streptococcaceae</taxon>
        <taxon>Streptococcus</taxon>
    </lineage>
</organism>
<dbReference type="Proteomes" id="UP000016617">
    <property type="component" value="Unassembled WGS sequence"/>
</dbReference>
<sequence length="122" mass="13432">MVIVRRKSSFIICTALIIIANGLMISVINNGEEKLSNLLVIALALLCFPGFLWAINNEMTSLIRLESSLLLLLAVLSIMRLINRIDPFPDMVNAPVALVAFGLTTLLLVAGIARWISKNKRD</sequence>
<dbReference type="HOGENOM" id="CLU_164825_0_0_9"/>
<proteinExistence type="predicted"/>
<feature type="transmembrane region" description="Helical" evidence="1">
    <location>
        <begin position="35"/>
        <end position="55"/>
    </location>
</feature>
<evidence type="ECO:0000313" key="2">
    <source>
        <dbReference type="EMBL" id="ERJ79007.1"/>
    </source>
</evidence>
<gene>
    <name evidence="2" type="ORF">HMPREF1557_00106</name>
</gene>
<protein>
    <submittedName>
        <fullName evidence="2">Uncharacterized protein</fullName>
    </submittedName>
</protein>
<keyword evidence="1" id="KW-1133">Transmembrane helix</keyword>
<name>U2JG46_9STRE</name>
<comment type="caution">
    <text evidence="2">The sequence shown here is derived from an EMBL/GenBank/DDBJ whole genome shotgun (WGS) entry which is preliminary data.</text>
</comment>
<dbReference type="EMBL" id="AWVA01000008">
    <property type="protein sequence ID" value="ERJ79007.1"/>
    <property type="molecule type" value="Genomic_DNA"/>
</dbReference>
<feature type="transmembrane region" description="Helical" evidence="1">
    <location>
        <begin position="94"/>
        <end position="116"/>
    </location>
</feature>
<reference evidence="2 3" key="1">
    <citation type="submission" date="2013-06" db="EMBL/GenBank/DDBJ databases">
        <authorList>
            <person name="Weinstock G."/>
            <person name="Sodergren E."/>
            <person name="Lobos E.A."/>
            <person name="Fulton L."/>
            <person name="Fulton R."/>
            <person name="Courtney L."/>
            <person name="Fronick C."/>
            <person name="O'Laughlin M."/>
            <person name="Godfrey J."/>
            <person name="Wilson R.M."/>
            <person name="Miner T."/>
            <person name="Farmer C."/>
            <person name="Delehaunty K."/>
            <person name="Cordes M."/>
            <person name="Minx P."/>
            <person name="Tomlinson C."/>
            <person name="Chen J."/>
            <person name="Wollam A."/>
            <person name="Pepin K.H."/>
            <person name="Bhonagiri V."/>
            <person name="Zhang X."/>
            <person name="Warren W."/>
            <person name="Mitreva M."/>
            <person name="Mardis E.R."/>
            <person name="Wilson R.K."/>
        </authorList>
    </citation>
    <scope>NUCLEOTIDE SEQUENCE [LARGE SCALE GENOMIC DNA]</scope>
    <source>
        <strain evidence="2 3">W1703</strain>
    </source>
</reference>
<accession>U2JG46</accession>
<evidence type="ECO:0000256" key="1">
    <source>
        <dbReference type="SAM" id="Phobius"/>
    </source>
</evidence>
<feature type="transmembrane region" description="Helical" evidence="1">
    <location>
        <begin position="62"/>
        <end position="82"/>
    </location>
</feature>
<keyword evidence="1" id="KW-0472">Membrane</keyword>
<feature type="transmembrane region" description="Helical" evidence="1">
    <location>
        <begin position="9"/>
        <end position="29"/>
    </location>
</feature>
<dbReference type="AlphaFoldDB" id="U2JG46"/>
<evidence type="ECO:0000313" key="3">
    <source>
        <dbReference type="Proteomes" id="UP000016617"/>
    </source>
</evidence>
<keyword evidence="1" id="KW-0812">Transmembrane</keyword>